<reference evidence="4" key="1">
    <citation type="journal article" date="2014" name="Nucleic Acids Res.">
        <title>The evolutionary dynamics of variant antigen genes in Babesia reveal a history of genomic innovation underlying host-parasite interaction.</title>
        <authorList>
            <person name="Jackson A.P."/>
            <person name="Otto T.D."/>
            <person name="Darby A."/>
            <person name="Ramaprasad A."/>
            <person name="Xia D."/>
            <person name="Echaide I.E."/>
            <person name="Farber M."/>
            <person name="Gahlot S."/>
            <person name="Gamble J."/>
            <person name="Gupta D."/>
            <person name="Gupta Y."/>
            <person name="Jackson L."/>
            <person name="Malandrin L."/>
            <person name="Malas T.B."/>
            <person name="Moussa E."/>
            <person name="Nair M."/>
            <person name="Reid A.J."/>
            <person name="Sanders M."/>
            <person name="Sharma J."/>
            <person name="Tracey A."/>
            <person name="Quail M.A."/>
            <person name="Weir W."/>
            <person name="Wastling J.M."/>
            <person name="Hall N."/>
            <person name="Willadsen P."/>
            <person name="Lingelbach K."/>
            <person name="Shiels B."/>
            <person name="Tait A."/>
            <person name="Berriman M."/>
            <person name="Allred D.R."/>
            <person name="Pain A."/>
        </authorList>
    </citation>
    <scope>NUCLEOTIDE SEQUENCE [LARGE SCALE GENOMIC DNA]</scope>
    <source>
        <strain evidence="4">Bond</strain>
    </source>
</reference>
<name>A0A061DES8_BABBI</name>
<evidence type="ECO:0000313" key="4">
    <source>
        <dbReference type="Proteomes" id="UP000033188"/>
    </source>
</evidence>
<dbReference type="KEGG" id="bbig:BBBOND_0402930"/>
<gene>
    <name evidence="3" type="ORF">BBBOND_0402930</name>
</gene>
<dbReference type="SUPFAM" id="SSF56281">
    <property type="entry name" value="Metallo-hydrolase/oxidoreductase"/>
    <property type="match status" value="1"/>
</dbReference>
<sequence>MVICACLVAAAWTAVSAIAPPPAVGTLVTGFVAEWGFKSHKGERQLTRTLHSPVLHQSGSWNSRSYGRRRSSVNSNTNDILGGDRFLLFGDGGHDKILPTPKVSDNGGAKQTSHPRRHGVRPVGDDNSRVASTEIRAAAKTQARRQSGWDDAASEQPNSVDEVTVMYSKGLRENFTAVDPGHAATKHKSADAHHLAKPGNAGDENVSGQQESSRKQGNSHKEALYSQLVRLFESVGPVMRTDNAGLYDELQSFIADLKWDAWEAAAVSPDGIKEFYSLKLGKYKSLDMGFRRYLSEQMRRSKESLNTWPPILSNALTRLTKSLGMQHPLDVDEFLLLLDELVDRYHKHESERRSKVLHAIKDWLVNTAVAAVDFVLPLKPAERLVGALSITKSVFKWIASQILRHDGVYFTFNEFGLFKYYEMTKSYIHVPDGDSWPQDCQPLAPPGGGTWKLTFLGSGSRKASKTRVTSSIVFARSGVEHLWLFDCGEGSIIRLYATGYSDRRVRKIFLTHLHGDHSFGLFSFLSSVPGATPIEVYGPSGTAQFIANVLSSTSKSQQLRSLVVHELVAPGNEASARNERENSEKSFKINYLYPDDNMHYVAHEDDTCVVKAAPLVHTINTVGYVVQEKMVGQRYCTVGSPEPVVVSAESGDDDKCSKASVHTSQSRLPRKFVICQDTADSRLLQPLAMDADVLIHESTINMPTNAGSEMLLRLTRHVSSDPMKRTTMRMLDQLLQTEEMKFQMCHSTLSNIHYYYNRKIRALRDVIQRQETLDEALNHPDEAPEDNPASQPAAGGTNSTADNDNDLQEKRKPSWTTMVRKLIGELKLYTETQVAAKIVGNVVRLVALINELTGVSLAGKDQPKSRVMQRNMRAMASQLLRENGIQVDRKIDATGEADNSKASESIDRMAPLIFQYWSDVMGLQLPVLEQGNYSRLEWEQLYNAYARFNGHSTCLQAGEFASSIRARKLILTHFSQTCPDGPQSEHILTMTRIAHAALRGYRRHQAVKDGHKLIVGTAWDNFSLTI</sequence>
<dbReference type="AlphaFoldDB" id="A0A061DES8"/>
<dbReference type="EMBL" id="LK391710">
    <property type="protein sequence ID" value="CDR97805.1"/>
    <property type="molecule type" value="Genomic_DNA"/>
</dbReference>
<dbReference type="PANTHER" id="PTHR46018">
    <property type="entry name" value="ZINC PHOSPHODIESTERASE ELAC PROTEIN 1"/>
    <property type="match status" value="1"/>
</dbReference>
<dbReference type="Pfam" id="PF23023">
    <property type="entry name" value="Anti-Pycsar_Apyc1"/>
    <property type="match status" value="1"/>
</dbReference>
<dbReference type="PANTHER" id="PTHR46018:SF2">
    <property type="entry name" value="ZINC PHOSPHODIESTERASE ELAC PROTEIN 1"/>
    <property type="match status" value="1"/>
</dbReference>
<dbReference type="OMA" id="AHEDSIC"/>
<dbReference type="GeneID" id="24566346"/>
<protein>
    <submittedName>
        <fullName evidence="3">-Ribonuclease BN</fullName>
    </submittedName>
</protein>
<dbReference type="RefSeq" id="XP_012769991.1">
    <property type="nucleotide sequence ID" value="XM_012914537.1"/>
</dbReference>
<dbReference type="Proteomes" id="UP000033188">
    <property type="component" value="Chromosome 4"/>
</dbReference>
<feature type="region of interest" description="Disordered" evidence="1">
    <location>
        <begin position="778"/>
        <end position="813"/>
    </location>
</feature>
<feature type="region of interest" description="Disordered" evidence="1">
    <location>
        <begin position="99"/>
        <end position="160"/>
    </location>
</feature>
<dbReference type="VEuPathDB" id="PiroplasmaDB:BBBOND_0402930"/>
<dbReference type="GO" id="GO:0005634">
    <property type="term" value="C:nucleus"/>
    <property type="evidence" value="ECO:0007669"/>
    <property type="project" value="TreeGrafter"/>
</dbReference>
<feature type="signal peptide" evidence="2">
    <location>
        <begin position="1"/>
        <end position="17"/>
    </location>
</feature>
<accession>A0A061DES8</accession>
<keyword evidence="2" id="KW-0732">Signal</keyword>
<dbReference type="GO" id="GO:0042781">
    <property type="term" value="F:3'-tRNA processing endoribonuclease activity"/>
    <property type="evidence" value="ECO:0007669"/>
    <property type="project" value="TreeGrafter"/>
</dbReference>
<feature type="region of interest" description="Disordered" evidence="1">
    <location>
        <begin position="181"/>
        <end position="220"/>
    </location>
</feature>
<evidence type="ECO:0000256" key="2">
    <source>
        <dbReference type="SAM" id="SignalP"/>
    </source>
</evidence>
<evidence type="ECO:0000313" key="3">
    <source>
        <dbReference type="EMBL" id="CDR97805.1"/>
    </source>
</evidence>
<dbReference type="Gene3D" id="3.60.15.10">
    <property type="entry name" value="Ribonuclease Z/Hydroxyacylglutathione hydrolase-like"/>
    <property type="match status" value="2"/>
</dbReference>
<proteinExistence type="predicted"/>
<organism evidence="3 4">
    <name type="scientific">Babesia bigemina</name>
    <dbReference type="NCBI Taxonomy" id="5866"/>
    <lineage>
        <taxon>Eukaryota</taxon>
        <taxon>Sar</taxon>
        <taxon>Alveolata</taxon>
        <taxon>Apicomplexa</taxon>
        <taxon>Aconoidasida</taxon>
        <taxon>Piroplasmida</taxon>
        <taxon>Babesiidae</taxon>
        <taxon>Babesia</taxon>
    </lineage>
</organism>
<dbReference type="OrthoDB" id="527344at2759"/>
<evidence type="ECO:0000256" key="1">
    <source>
        <dbReference type="SAM" id="MobiDB-lite"/>
    </source>
</evidence>
<feature type="chain" id="PRO_5001600843" evidence="2">
    <location>
        <begin position="18"/>
        <end position="1026"/>
    </location>
</feature>
<keyword evidence="4" id="KW-1185">Reference proteome</keyword>
<dbReference type="InterPro" id="IPR036866">
    <property type="entry name" value="RibonucZ/Hydroxyglut_hydro"/>
</dbReference>
<dbReference type="STRING" id="5866.A0A061DES8"/>